<dbReference type="RefSeq" id="WP_200270612.1">
    <property type="nucleotide sequence ID" value="NZ_JAENHN010000042.1"/>
</dbReference>
<keyword evidence="2" id="KW-0813">Transport</keyword>
<dbReference type="EMBL" id="JAENHN010000042">
    <property type="protein sequence ID" value="MBK1811921.1"/>
    <property type="molecule type" value="Genomic_DNA"/>
</dbReference>
<dbReference type="InterPro" id="IPR011701">
    <property type="entry name" value="MFS"/>
</dbReference>
<evidence type="ECO:0000256" key="5">
    <source>
        <dbReference type="ARBA" id="ARBA00022989"/>
    </source>
</evidence>
<dbReference type="CDD" id="cd06173">
    <property type="entry name" value="MFS_MefA_like"/>
    <property type="match status" value="1"/>
</dbReference>
<feature type="transmembrane region" description="Helical" evidence="7">
    <location>
        <begin position="342"/>
        <end position="365"/>
    </location>
</feature>
<evidence type="ECO:0000256" key="6">
    <source>
        <dbReference type="ARBA" id="ARBA00023136"/>
    </source>
</evidence>
<keyword evidence="3" id="KW-1003">Cell membrane</keyword>
<feature type="transmembrane region" description="Helical" evidence="7">
    <location>
        <begin position="143"/>
        <end position="161"/>
    </location>
</feature>
<feature type="transmembrane region" description="Helical" evidence="7">
    <location>
        <begin position="253"/>
        <end position="275"/>
    </location>
</feature>
<protein>
    <submittedName>
        <fullName evidence="9">MFS transporter</fullName>
    </submittedName>
</protein>
<evidence type="ECO:0000313" key="9">
    <source>
        <dbReference type="EMBL" id="MBK1811921.1"/>
    </source>
</evidence>
<feature type="transmembrane region" description="Helical" evidence="7">
    <location>
        <begin position="71"/>
        <end position="93"/>
    </location>
</feature>
<evidence type="ECO:0000256" key="1">
    <source>
        <dbReference type="ARBA" id="ARBA00004651"/>
    </source>
</evidence>
<keyword evidence="10" id="KW-1185">Reference proteome</keyword>
<dbReference type="SUPFAM" id="SSF103473">
    <property type="entry name" value="MFS general substrate transporter"/>
    <property type="match status" value="1"/>
</dbReference>
<dbReference type="Proteomes" id="UP000596739">
    <property type="component" value="Unassembled WGS sequence"/>
</dbReference>
<dbReference type="InterPro" id="IPR020846">
    <property type="entry name" value="MFS_dom"/>
</dbReference>
<feature type="transmembrane region" description="Helical" evidence="7">
    <location>
        <begin position="282"/>
        <end position="302"/>
    </location>
</feature>
<reference evidence="10" key="1">
    <citation type="submission" date="2021-01" db="EMBL/GenBank/DDBJ databases">
        <title>Genome public.</title>
        <authorList>
            <person name="Liu C."/>
            <person name="Sun Q."/>
        </authorList>
    </citation>
    <scope>NUCLEOTIDE SEQUENCE [LARGE SCALE GENOMIC DNA]</scope>
    <source>
        <strain evidence="10">YIM B02505</strain>
    </source>
</reference>
<dbReference type="Pfam" id="PF07690">
    <property type="entry name" value="MFS_1"/>
    <property type="match status" value="1"/>
</dbReference>
<evidence type="ECO:0000256" key="7">
    <source>
        <dbReference type="SAM" id="Phobius"/>
    </source>
</evidence>
<name>A0ABS1ER96_9CLOT</name>
<feature type="domain" description="Major facilitator superfamily (MFS) profile" evidence="8">
    <location>
        <begin position="1"/>
        <end position="419"/>
    </location>
</feature>
<keyword evidence="5 7" id="KW-1133">Transmembrane helix</keyword>
<evidence type="ECO:0000256" key="2">
    <source>
        <dbReference type="ARBA" id="ARBA00022448"/>
    </source>
</evidence>
<keyword evidence="4 7" id="KW-0812">Transmembrane</keyword>
<feature type="transmembrane region" description="Helical" evidence="7">
    <location>
        <begin position="308"/>
        <end position="330"/>
    </location>
</feature>
<dbReference type="PANTHER" id="PTHR43266:SF2">
    <property type="entry name" value="MAJOR FACILITATOR SUPERFAMILY (MFS) PROFILE DOMAIN-CONTAINING PROTEIN"/>
    <property type="match status" value="1"/>
</dbReference>
<sequence>MKKLYTLYILIITQGLSLIGSRMSAIAVGLWLFQVKGSTTYLLLIPFFNEITAVFFGGVAGIAVDRWKRKYAMIFGDLGQAVGTILLFVSAFSNKLNIYLIYAAVIVQGVFTLFESIAADAATTMMVPETHRDRVNAIKEMTFPLAGVIAPVVSGFLYVMIGIKGILIIDFITFIVAVIVLIFVNIPDPEIQENLIQDKESFAKELGIGFKYLLNAKGLFGLTIYVTFINFMINGPLELVIPYVTKINGSSFILSIILGVMNLGAFIGAAIIAILKFKFTRVNTILLGISISAVMFLVFGIARMPLLLGVSLFILMMPLPIINAMFKSIIQVKVPPRLQGRVFAAVAQISNAIVPMSFVLTGFLVDNILEPAVASSKWKGISFIIGSKPGSGISLILVLTGIIIMIVSLIVNNIASIKYVEERLANYEIKEDDI</sequence>
<keyword evidence="6 7" id="KW-0472">Membrane</keyword>
<feature type="transmembrane region" description="Helical" evidence="7">
    <location>
        <begin position="7"/>
        <end position="33"/>
    </location>
</feature>
<feature type="transmembrane region" description="Helical" evidence="7">
    <location>
        <begin position="39"/>
        <end position="64"/>
    </location>
</feature>
<evidence type="ECO:0000256" key="3">
    <source>
        <dbReference type="ARBA" id="ARBA00022475"/>
    </source>
</evidence>
<proteinExistence type="predicted"/>
<feature type="transmembrane region" description="Helical" evidence="7">
    <location>
        <begin position="393"/>
        <end position="415"/>
    </location>
</feature>
<organism evidence="9 10">
    <name type="scientific">Clostridium yunnanense</name>
    <dbReference type="NCBI Taxonomy" id="2800325"/>
    <lineage>
        <taxon>Bacteria</taxon>
        <taxon>Bacillati</taxon>
        <taxon>Bacillota</taxon>
        <taxon>Clostridia</taxon>
        <taxon>Eubacteriales</taxon>
        <taxon>Clostridiaceae</taxon>
        <taxon>Clostridium</taxon>
    </lineage>
</organism>
<feature type="transmembrane region" description="Helical" evidence="7">
    <location>
        <begin position="99"/>
        <end position="122"/>
    </location>
</feature>
<feature type="transmembrane region" description="Helical" evidence="7">
    <location>
        <begin position="212"/>
        <end position="233"/>
    </location>
</feature>
<gene>
    <name evidence="9" type="ORF">JHL18_14970</name>
</gene>
<feature type="transmembrane region" description="Helical" evidence="7">
    <location>
        <begin position="167"/>
        <end position="186"/>
    </location>
</feature>
<dbReference type="Gene3D" id="1.20.1250.20">
    <property type="entry name" value="MFS general substrate transporter like domains"/>
    <property type="match status" value="1"/>
</dbReference>
<accession>A0ABS1ER96</accession>
<dbReference type="InterPro" id="IPR036259">
    <property type="entry name" value="MFS_trans_sf"/>
</dbReference>
<evidence type="ECO:0000256" key="4">
    <source>
        <dbReference type="ARBA" id="ARBA00022692"/>
    </source>
</evidence>
<comment type="caution">
    <text evidence="9">The sequence shown here is derived from an EMBL/GenBank/DDBJ whole genome shotgun (WGS) entry which is preliminary data.</text>
</comment>
<dbReference type="PANTHER" id="PTHR43266">
    <property type="entry name" value="MACROLIDE-EFFLUX PROTEIN"/>
    <property type="match status" value="1"/>
</dbReference>
<comment type="subcellular location">
    <subcellularLocation>
        <location evidence="1">Cell membrane</location>
        <topology evidence="1">Multi-pass membrane protein</topology>
    </subcellularLocation>
</comment>
<evidence type="ECO:0000313" key="10">
    <source>
        <dbReference type="Proteomes" id="UP000596739"/>
    </source>
</evidence>
<dbReference type="PROSITE" id="PS50850">
    <property type="entry name" value="MFS"/>
    <property type="match status" value="1"/>
</dbReference>
<evidence type="ECO:0000259" key="8">
    <source>
        <dbReference type="PROSITE" id="PS50850"/>
    </source>
</evidence>